<evidence type="ECO:0000256" key="1">
    <source>
        <dbReference type="SAM" id="MobiDB-lite"/>
    </source>
</evidence>
<dbReference type="EMBL" id="JAACFV010000078">
    <property type="protein sequence ID" value="KAF7506901.1"/>
    <property type="molecule type" value="Genomic_DNA"/>
</dbReference>
<evidence type="ECO:0000313" key="2">
    <source>
        <dbReference type="EMBL" id="KAF7506901.1"/>
    </source>
</evidence>
<dbReference type="AlphaFoldDB" id="A0A8H7AGZ9"/>
<dbReference type="Proteomes" id="UP000606974">
    <property type="component" value="Unassembled WGS sequence"/>
</dbReference>
<evidence type="ECO:0000313" key="3">
    <source>
        <dbReference type="Proteomes" id="UP000606974"/>
    </source>
</evidence>
<proteinExistence type="predicted"/>
<organism evidence="2 3">
    <name type="scientific">Endocarpon pusillum</name>
    <dbReference type="NCBI Taxonomy" id="364733"/>
    <lineage>
        <taxon>Eukaryota</taxon>
        <taxon>Fungi</taxon>
        <taxon>Dikarya</taxon>
        <taxon>Ascomycota</taxon>
        <taxon>Pezizomycotina</taxon>
        <taxon>Eurotiomycetes</taxon>
        <taxon>Chaetothyriomycetidae</taxon>
        <taxon>Verrucariales</taxon>
        <taxon>Verrucariaceae</taxon>
        <taxon>Endocarpon</taxon>
    </lineage>
</organism>
<keyword evidence="3" id="KW-1185">Reference proteome</keyword>
<protein>
    <submittedName>
        <fullName evidence="2">Uncharacterized protein</fullName>
    </submittedName>
</protein>
<comment type="caution">
    <text evidence="2">The sequence shown here is derived from an EMBL/GenBank/DDBJ whole genome shotgun (WGS) entry which is preliminary data.</text>
</comment>
<reference evidence="2" key="1">
    <citation type="submission" date="2020-02" db="EMBL/GenBank/DDBJ databases">
        <authorList>
            <person name="Palmer J.M."/>
        </authorList>
    </citation>
    <scope>NUCLEOTIDE SEQUENCE</scope>
    <source>
        <strain evidence="2">EPUS1.4</strain>
        <tissue evidence="2">Thallus</tissue>
    </source>
</reference>
<name>A0A8H7AGZ9_9EURO</name>
<sequence length="309" mass="35245">MACHGNPNEAISFRSAGNFWNHRYNLGVHEPPTFSWTLWEFLLHHCQELMTSDLIHFLDKGLLDTIFDILIALLEDGAERHVSISLMRKKDNIQAHRLISHDASGLIESFCCRIWDLKRHRNLSSGPFCSGTLAFPMSLTSLAEKLTRIQALFESETQPQRKYKPGVDVTGRPRHEAIEIKGIGRESEQWVGKKSATDSNEFSLANIKPPKIWNSSPWKEYVPSNESPSSLMKPSRQAMSATAQESQTRKRWATTSRADRLSLLDDADRELAIQLSQVNLSARDQRKVLSEMLKRTSNQQERLFQCVEA</sequence>
<gene>
    <name evidence="2" type="ORF">GJ744_011142</name>
</gene>
<feature type="region of interest" description="Disordered" evidence="1">
    <location>
        <begin position="224"/>
        <end position="254"/>
    </location>
</feature>
<accession>A0A8H7AGZ9</accession>
<feature type="compositionally biased region" description="Polar residues" evidence="1">
    <location>
        <begin position="224"/>
        <end position="246"/>
    </location>
</feature>